<protein>
    <recommendedName>
        <fullName evidence="4">DUF4328 domain-containing protein</fullName>
    </recommendedName>
</protein>
<keyword evidence="1" id="KW-1133">Transmembrane helix</keyword>
<evidence type="ECO:0000256" key="1">
    <source>
        <dbReference type="SAM" id="Phobius"/>
    </source>
</evidence>
<feature type="transmembrane region" description="Helical" evidence="1">
    <location>
        <begin position="83"/>
        <end position="105"/>
    </location>
</feature>
<feature type="transmembrane region" description="Helical" evidence="1">
    <location>
        <begin position="117"/>
        <end position="135"/>
    </location>
</feature>
<evidence type="ECO:0000313" key="3">
    <source>
        <dbReference type="Proteomes" id="UP001226434"/>
    </source>
</evidence>
<evidence type="ECO:0000313" key="2">
    <source>
        <dbReference type="EMBL" id="MDI3321506.1"/>
    </source>
</evidence>
<dbReference type="Proteomes" id="UP001226434">
    <property type="component" value="Unassembled WGS sequence"/>
</dbReference>
<organism evidence="2 3">
    <name type="scientific">Pinibacter soli</name>
    <dbReference type="NCBI Taxonomy" id="3044211"/>
    <lineage>
        <taxon>Bacteria</taxon>
        <taxon>Pseudomonadati</taxon>
        <taxon>Bacteroidota</taxon>
        <taxon>Chitinophagia</taxon>
        <taxon>Chitinophagales</taxon>
        <taxon>Chitinophagaceae</taxon>
        <taxon>Pinibacter</taxon>
    </lineage>
</organism>
<name>A0ABT6RG02_9BACT</name>
<keyword evidence="1" id="KW-0472">Membrane</keyword>
<feature type="transmembrane region" description="Helical" evidence="1">
    <location>
        <begin position="156"/>
        <end position="185"/>
    </location>
</feature>
<sequence length="192" mass="22474">MEPIDYSIRIYCPDNLLLFAIFLSFLSALAIGRMMLNASKFILNKKGQRLSIIELEMPKTFARFTDTLANMPAKAKEAVRLNLILDFFFMPCLYLCMFFVATYAKHRLAYNHSVNDVWINALSVVRLLPFLTWALDITENMFTLSLMRLPSRRGIIWMKFFSIVKWLSGFLYVLYFIMLLVIYVLKVNHLAE</sequence>
<reference evidence="2 3" key="1">
    <citation type="submission" date="2023-05" db="EMBL/GenBank/DDBJ databases">
        <title>Genome sequence of Pinibacter sp. MAH-24.</title>
        <authorList>
            <person name="Huq M.A."/>
        </authorList>
    </citation>
    <scope>NUCLEOTIDE SEQUENCE [LARGE SCALE GENOMIC DNA]</scope>
    <source>
        <strain evidence="2 3">MAH-24</strain>
    </source>
</reference>
<accession>A0ABT6RG02</accession>
<dbReference type="EMBL" id="JASBRG010000007">
    <property type="protein sequence ID" value="MDI3321506.1"/>
    <property type="molecule type" value="Genomic_DNA"/>
</dbReference>
<keyword evidence="1" id="KW-0812">Transmembrane</keyword>
<proteinExistence type="predicted"/>
<gene>
    <name evidence="2" type="ORF">QJ048_17050</name>
</gene>
<comment type="caution">
    <text evidence="2">The sequence shown here is derived from an EMBL/GenBank/DDBJ whole genome shotgun (WGS) entry which is preliminary data.</text>
</comment>
<evidence type="ECO:0008006" key="4">
    <source>
        <dbReference type="Google" id="ProtNLM"/>
    </source>
</evidence>
<dbReference type="RefSeq" id="WP_282335616.1">
    <property type="nucleotide sequence ID" value="NZ_JASBRG010000007.1"/>
</dbReference>
<feature type="transmembrane region" description="Helical" evidence="1">
    <location>
        <begin position="16"/>
        <end position="36"/>
    </location>
</feature>
<keyword evidence="3" id="KW-1185">Reference proteome</keyword>